<reference evidence="3" key="1">
    <citation type="submission" date="2025-08" db="UniProtKB">
        <authorList>
            <consortium name="RefSeq"/>
        </authorList>
    </citation>
    <scope>IDENTIFICATION</scope>
    <source>
        <strain evidence="3">USDA-PBARC FA_bdor</strain>
        <tissue evidence="3">Whole organism</tissue>
    </source>
</reference>
<keyword evidence="2" id="KW-1185">Reference proteome</keyword>
<feature type="non-terminal residue" evidence="3">
    <location>
        <position position="129"/>
    </location>
</feature>
<dbReference type="KEGG" id="fas:105273028"/>
<gene>
    <name evidence="3" type="primary">LOC105273028</name>
</gene>
<keyword evidence="1" id="KW-1133">Transmembrane helix</keyword>
<accession>A0A9R1TR80</accession>
<evidence type="ECO:0000313" key="3">
    <source>
        <dbReference type="RefSeq" id="XP_011313566.1"/>
    </source>
</evidence>
<proteinExistence type="predicted"/>
<protein>
    <submittedName>
        <fullName evidence="3">Uncharacterized protein</fullName>
    </submittedName>
</protein>
<dbReference type="Proteomes" id="UP000694866">
    <property type="component" value="Unplaced"/>
</dbReference>
<dbReference type="RefSeq" id="XP_011313566.1">
    <property type="nucleotide sequence ID" value="XM_011315264.1"/>
</dbReference>
<keyword evidence="1" id="KW-0812">Transmembrane</keyword>
<feature type="transmembrane region" description="Helical" evidence="1">
    <location>
        <begin position="85"/>
        <end position="106"/>
    </location>
</feature>
<dbReference type="GeneID" id="105273028"/>
<name>A0A9R1TR80_9HYME</name>
<sequence>MQAETNNGYLRTNPIPNSIPKNAALLPPDEHEMPHTTTLQVTCTPRGNTTTTIVLPQGNSRRIPGITRATSVTRPRRGPTNRQQLVGVLAVTLLAAILLALLLLALNRGRECMKDTRPKICLTQECIKT</sequence>
<keyword evidence="1" id="KW-0472">Membrane</keyword>
<dbReference type="AlphaFoldDB" id="A0A9R1TR80"/>
<evidence type="ECO:0000256" key="1">
    <source>
        <dbReference type="SAM" id="Phobius"/>
    </source>
</evidence>
<organism evidence="2 3">
    <name type="scientific">Fopius arisanus</name>
    <dbReference type="NCBI Taxonomy" id="64838"/>
    <lineage>
        <taxon>Eukaryota</taxon>
        <taxon>Metazoa</taxon>
        <taxon>Ecdysozoa</taxon>
        <taxon>Arthropoda</taxon>
        <taxon>Hexapoda</taxon>
        <taxon>Insecta</taxon>
        <taxon>Pterygota</taxon>
        <taxon>Neoptera</taxon>
        <taxon>Endopterygota</taxon>
        <taxon>Hymenoptera</taxon>
        <taxon>Apocrita</taxon>
        <taxon>Ichneumonoidea</taxon>
        <taxon>Braconidae</taxon>
        <taxon>Opiinae</taxon>
        <taxon>Fopius</taxon>
    </lineage>
</organism>
<evidence type="ECO:0000313" key="2">
    <source>
        <dbReference type="Proteomes" id="UP000694866"/>
    </source>
</evidence>